<dbReference type="OrthoDB" id="9813491at2"/>
<sequence>MVKEIKYNKLIRDKIPEIIEAAGKDYELHRADDAEYLQSLFAKVREELQEFEQEPSLEEMADILEVLAAIIDYFDFDRKKIREYQEKKREERGAFKKRLILDKVIE</sequence>
<keyword evidence="2" id="KW-1185">Reference proteome</keyword>
<dbReference type="KEGG" id="has:Halsa_0203"/>
<evidence type="ECO:0008006" key="3">
    <source>
        <dbReference type="Google" id="ProtNLM"/>
    </source>
</evidence>
<gene>
    <name evidence="1" type="ordered locus">Halsa_0203</name>
</gene>
<dbReference type="InterPro" id="IPR038735">
    <property type="entry name" value="MSMEG_1276-like_NTP-PPase_dom"/>
</dbReference>
<reference evidence="1 2" key="1">
    <citation type="submission" date="2010-11" db="EMBL/GenBank/DDBJ databases">
        <title>Complete sequence of Halanaerobium sp. sapolanicus.</title>
        <authorList>
            <consortium name="US DOE Joint Genome Institute"/>
            <person name="Lucas S."/>
            <person name="Copeland A."/>
            <person name="Lapidus A."/>
            <person name="Cheng J.-F."/>
            <person name="Bruce D."/>
            <person name="Goodwin L."/>
            <person name="Pitluck S."/>
            <person name="Davenport K."/>
            <person name="Detter J.C."/>
            <person name="Han C."/>
            <person name="Tapia R."/>
            <person name="Land M."/>
            <person name="Hauser L."/>
            <person name="Jeffries C."/>
            <person name="Kyrpides N."/>
            <person name="Ivanova N."/>
            <person name="Mikhailova N."/>
            <person name="Begemann M.B."/>
            <person name="Mormile M.R."/>
            <person name="Wall J.D."/>
            <person name="Elias D.A."/>
            <person name="Woyke T."/>
        </authorList>
    </citation>
    <scope>NUCLEOTIDE SEQUENCE [LARGE SCALE GENOMIC DNA]</scope>
    <source>
        <strain evidence="2">sapolanicus</strain>
    </source>
</reference>
<name>E4RP00_HALHG</name>
<dbReference type="CDD" id="cd11532">
    <property type="entry name" value="NTP-PPase_COG4997"/>
    <property type="match status" value="1"/>
</dbReference>
<dbReference type="EMBL" id="CP002304">
    <property type="protein sequence ID" value="ADQ13690.1"/>
    <property type="molecule type" value="Genomic_DNA"/>
</dbReference>
<accession>E4RP00</accession>
<proteinExistence type="predicted"/>
<dbReference type="SUPFAM" id="SSF101386">
    <property type="entry name" value="all-alpha NTP pyrophosphatases"/>
    <property type="match status" value="1"/>
</dbReference>
<organism evidence="1 2">
    <name type="scientific">Halanaerobium hydrogeniformans</name>
    <name type="common">Halanaerobium sp. (strain sapolanicus)</name>
    <dbReference type="NCBI Taxonomy" id="656519"/>
    <lineage>
        <taxon>Bacteria</taxon>
        <taxon>Bacillati</taxon>
        <taxon>Bacillota</taxon>
        <taxon>Clostridia</taxon>
        <taxon>Halanaerobiales</taxon>
        <taxon>Halanaerobiaceae</taxon>
        <taxon>Halanaerobium</taxon>
    </lineage>
</organism>
<dbReference type="STRING" id="656519.Halsa_0203"/>
<evidence type="ECO:0000313" key="1">
    <source>
        <dbReference type="EMBL" id="ADQ13690.1"/>
    </source>
</evidence>
<dbReference type="Proteomes" id="UP000007434">
    <property type="component" value="Chromosome"/>
</dbReference>
<reference evidence="1 2" key="2">
    <citation type="journal article" date="2011" name="J. Bacteriol.">
        <title>Complete Genome Sequence of the Haloalkaliphilic, Hydrogen Producing Halanaerobium hydrogenoformans.</title>
        <authorList>
            <person name="Brown S.D."/>
            <person name="Begemann M.B."/>
            <person name="Mormile M.R."/>
            <person name="Wall J.D."/>
            <person name="Han C.S."/>
            <person name="Goodwin L.A."/>
            <person name="Pitluck S."/>
            <person name="Land M.L."/>
            <person name="Hauser L.J."/>
            <person name="Elias D.A."/>
        </authorList>
    </citation>
    <scope>NUCLEOTIDE SEQUENCE [LARGE SCALE GENOMIC DNA]</scope>
    <source>
        <strain evidence="2">sapolanicus</strain>
    </source>
</reference>
<dbReference type="HOGENOM" id="CLU_142081_2_0_9"/>
<dbReference type="AlphaFoldDB" id="E4RP00"/>
<protein>
    <recommendedName>
        <fullName evidence="3">Phosphoribosyl-ATP pyrophosphohydrolase</fullName>
    </recommendedName>
</protein>
<dbReference type="RefSeq" id="WP_013404796.1">
    <property type="nucleotide sequence ID" value="NC_014654.1"/>
</dbReference>
<evidence type="ECO:0000313" key="2">
    <source>
        <dbReference type="Proteomes" id="UP000007434"/>
    </source>
</evidence>
<dbReference type="eggNOG" id="COG4997">
    <property type="taxonomic scope" value="Bacteria"/>
</dbReference>